<reference evidence="2" key="1">
    <citation type="submission" date="2016-10" db="EMBL/GenBank/DDBJ databases">
        <title>Sequence of Gallionella enrichment culture.</title>
        <authorList>
            <person name="Poehlein A."/>
            <person name="Muehling M."/>
            <person name="Daniel R."/>
        </authorList>
    </citation>
    <scope>NUCLEOTIDE SEQUENCE</scope>
</reference>
<comment type="caution">
    <text evidence="2">The sequence shown here is derived from an EMBL/GenBank/DDBJ whole genome shotgun (WGS) entry which is preliminary data.</text>
</comment>
<dbReference type="EMBL" id="MLJW01004306">
    <property type="protein sequence ID" value="OIQ70222.1"/>
    <property type="molecule type" value="Genomic_DNA"/>
</dbReference>
<proteinExistence type="predicted"/>
<evidence type="ECO:0000256" key="1">
    <source>
        <dbReference type="SAM" id="MobiDB-lite"/>
    </source>
</evidence>
<sequence length="231" mass="24329">MAGGHVQGAATVQRGVDQRRQQRVVAPPAGARPLRAQRLQQRVVFAAVGVADEFQRAQPVSGPRREQGPQRRVDAPGDDFQAIAAASRLRRGHAFGVQQQLVRAPRPRQPGAERGFEHRLAVAQRGEQPLLGQQLGEALRAQPGAGKEFALQVAGAGAELGGQLGQRGRRRALQQPFDDFRAAAQRGGAGRVHAPHCSRAACAAHSDSCADAGAGANSARARAAQAPSPCR</sequence>
<name>A0A1J5PFQ6_9ZZZZ</name>
<feature type="region of interest" description="Disordered" evidence="1">
    <location>
        <begin position="1"/>
        <end position="33"/>
    </location>
</feature>
<feature type="compositionally biased region" description="Basic and acidic residues" evidence="1">
    <location>
        <begin position="63"/>
        <end position="75"/>
    </location>
</feature>
<feature type="region of interest" description="Disordered" evidence="1">
    <location>
        <begin position="209"/>
        <end position="231"/>
    </location>
</feature>
<feature type="compositionally biased region" description="Low complexity" evidence="1">
    <location>
        <begin position="23"/>
        <end position="33"/>
    </location>
</feature>
<protein>
    <submittedName>
        <fullName evidence="2">Uncharacterized protein</fullName>
    </submittedName>
</protein>
<feature type="region of interest" description="Disordered" evidence="1">
    <location>
        <begin position="55"/>
        <end position="77"/>
    </location>
</feature>
<dbReference type="AlphaFoldDB" id="A0A1J5PFQ6"/>
<organism evidence="2">
    <name type="scientific">mine drainage metagenome</name>
    <dbReference type="NCBI Taxonomy" id="410659"/>
    <lineage>
        <taxon>unclassified sequences</taxon>
        <taxon>metagenomes</taxon>
        <taxon>ecological metagenomes</taxon>
    </lineage>
</organism>
<gene>
    <name evidence="2" type="ORF">GALL_481670</name>
</gene>
<evidence type="ECO:0000313" key="2">
    <source>
        <dbReference type="EMBL" id="OIQ70222.1"/>
    </source>
</evidence>
<accession>A0A1J5PFQ6</accession>